<name>A0A1I6QE58_9BACL</name>
<dbReference type="Pfam" id="PF00480">
    <property type="entry name" value="ROK"/>
    <property type="match status" value="1"/>
</dbReference>
<evidence type="ECO:0000313" key="5">
    <source>
        <dbReference type="Proteomes" id="UP000198660"/>
    </source>
</evidence>
<dbReference type="EMBL" id="FPAA01000003">
    <property type="protein sequence ID" value="SFS50746.1"/>
    <property type="molecule type" value="Genomic_DNA"/>
</dbReference>
<dbReference type="InterPro" id="IPR036388">
    <property type="entry name" value="WH-like_DNA-bd_sf"/>
</dbReference>
<comment type="similarity">
    <text evidence="2">Belongs to the ROK (NagC/XylR) family.</text>
</comment>
<dbReference type="GO" id="GO:0016301">
    <property type="term" value="F:kinase activity"/>
    <property type="evidence" value="ECO:0007669"/>
    <property type="project" value="UniProtKB-KW"/>
</dbReference>
<dbReference type="CDD" id="cd24076">
    <property type="entry name" value="ASKHA_ATPase_ROK_BsXylR-like"/>
    <property type="match status" value="1"/>
</dbReference>
<evidence type="ECO:0000256" key="2">
    <source>
        <dbReference type="ARBA" id="ARBA00006479"/>
    </source>
</evidence>
<dbReference type="PANTHER" id="PTHR18964:SF149">
    <property type="entry name" value="BIFUNCTIONAL UDP-N-ACETYLGLUCOSAMINE 2-EPIMERASE_N-ACETYLMANNOSAMINE KINASE"/>
    <property type="match status" value="1"/>
</dbReference>
<dbReference type="Proteomes" id="UP000198660">
    <property type="component" value="Unassembled WGS sequence"/>
</dbReference>
<evidence type="ECO:0000256" key="1">
    <source>
        <dbReference type="ARBA" id="ARBA00002486"/>
    </source>
</evidence>
<keyword evidence="4" id="KW-0418">Kinase</keyword>
<keyword evidence="3" id="KW-0859">Xylose metabolism</keyword>
<dbReference type="InterPro" id="IPR036390">
    <property type="entry name" value="WH_DNA-bd_sf"/>
</dbReference>
<dbReference type="InterPro" id="IPR043129">
    <property type="entry name" value="ATPase_NBD"/>
</dbReference>
<organism evidence="4 5">
    <name type="scientific">Marininema halotolerans</name>
    <dbReference type="NCBI Taxonomy" id="1155944"/>
    <lineage>
        <taxon>Bacteria</taxon>
        <taxon>Bacillati</taxon>
        <taxon>Bacillota</taxon>
        <taxon>Bacilli</taxon>
        <taxon>Bacillales</taxon>
        <taxon>Thermoactinomycetaceae</taxon>
        <taxon>Marininema</taxon>
    </lineage>
</organism>
<dbReference type="InterPro" id="IPR000600">
    <property type="entry name" value="ROK"/>
</dbReference>
<reference evidence="5" key="1">
    <citation type="submission" date="2016-10" db="EMBL/GenBank/DDBJ databases">
        <authorList>
            <person name="Varghese N."/>
            <person name="Submissions S."/>
        </authorList>
    </citation>
    <scope>NUCLEOTIDE SEQUENCE [LARGE SCALE GENOMIC DNA]</scope>
    <source>
        <strain evidence="5">DSM 45789</strain>
    </source>
</reference>
<gene>
    <name evidence="4" type="ORF">SAMN05444972_10395</name>
</gene>
<dbReference type="AlphaFoldDB" id="A0A1I6QE58"/>
<proteinExistence type="inferred from homology"/>
<keyword evidence="5" id="KW-1185">Reference proteome</keyword>
<protein>
    <submittedName>
        <fullName evidence="4">Sugar kinase of the NBD/HSP70 family, may contain an N-terminal HTH domain</fullName>
    </submittedName>
</protein>
<dbReference type="Gene3D" id="3.30.420.40">
    <property type="match status" value="2"/>
</dbReference>
<dbReference type="SUPFAM" id="SSF53067">
    <property type="entry name" value="Actin-like ATPase domain"/>
    <property type="match status" value="1"/>
</dbReference>
<dbReference type="Pfam" id="PF13412">
    <property type="entry name" value="HTH_24"/>
    <property type="match status" value="1"/>
</dbReference>
<keyword evidence="3" id="KW-0119">Carbohydrate metabolism</keyword>
<dbReference type="PANTHER" id="PTHR18964">
    <property type="entry name" value="ROK (REPRESSOR, ORF, KINASE) FAMILY"/>
    <property type="match status" value="1"/>
</dbReference>
<keyword evidence="4" id="KW-0808">Transferase</keyword>
<accession>A0A1I6QE58</accession>
<dbReference type="GO" id="GO:0042732">
    <property type="term" value="P:D-xylose metabolic process"/>
    <property type="evidence" value="ECO:0007669"/>
    <property type="project" value="UniProtKB-KW"/>
</dbReference>
<dbReference type="SUPFAM" id="SSF46785">
    <property type="entry name" value="Winged helix' DNA-binding domain"/>
    <property type="match status" value="1"/>
</dbReference>
<dbReference type="Gene3D" id="1.10.10.10">
    <property type="entry name" value="Winged helix-like DNA-binding domain superfamily/Winged helix DNA-binding domain"/>
    <property type="match status" value="1"/>
</dbReference>
<comment type="function">
    <text evidence="1">Transcriptional repressor of xylose-utilizing enzymes.</text>
</comment>
<evidence type="ECO:0000313" key="4">
    <source>
        <dbReference type="EMBL" id="SFS50746.1"/>
    </source>
</evidence>
<sequence length="404" mass="43568">MTPMPRTMQTGSFRWMKSINKSIILNVIREKGPIPRAEIAKVTQLTPPTVTNIVGELLDAGIVVESDLGESTGGRKPILLRINASAFSVIGVYAGVDKIRAMSADLDGNLEGEAEVPIPPNPDRSFYIRSIIDTIHQLAAPIHHSGRPLLGIGVGMSGWVDHEQGISLSCPSLNLRNIPLRDLLEREFSVPVEVENGVRTLAMGESWFGEGREIADFICVHIGNEVNAAFVKEHSLVYSPSFTAGELGHTTVDIEGPLCGCGNRGCLEVFGSSVAMVRRAQEGLDQGVISSLNHHEGPLSERVLFEAAREGDEFARAVLVDTGRYLGIGLANIVNLFNPRRIILCGDLISEVPYVLHSLQETVEQRALATPVADVTIVPAGLGRNGGPMGAVTLVLMKLFQPQH</sequence>
<evidence type="ECO:0000256" key="3">
    <source>
        <dbReference type="ARBA" id="ARBA00022629"/>
    </source>
</evidence>